<dbReference type="Gene3D" id="2.40.37.10">
    <property type="entry name" value="Lyase, Ornithine Decarboxylase, Chain A, domain 1"/>
    <property type="match status" value="1"/>
</dbReference>
<dbReference type="GO" id="GO:0030632">
    <property type="term" value="P:D-alanine biosynthetic process"/>
    <property type="evidence" value="ECO:0007669"/>
    <property type="project" value="TreeGrafter"/>
</dbReference>
<evidence type="ECO:0000256" key="4">
    <source>
        <dbReference type="ARBA" id="ARBA00013089"/>
    </source>
</evidence>
<dbReference type="InterPro" id="IPR029066">
    <property type="entry name" value="PLP-binding_barrel"/>
</dbReference>
<protein>
    <recommendedName>
        <fullName evidence="4">alanine racemase</fullName>
        <ecNumber evidence="4">5.1.1.1</ecNumber>
    </recommendedName>
</protein>
<dbReference type="Pfam" id="PF01168">
    <property type="entry name" value="Ala_racemase_N"/>
    <property type="match status" value="1"/>
</dbReference>
<dbReference type="InterPro" id="IPR009006">
    <property type="entry name" value="Ala_racemase/Decarboxylase_C"/>
</dbReference>
<dbReference type="InterPro" id="IPR011079">
    <property type="entry name" value="Ala_racemase_C"/>
</dbReference>
<dbReference type="Proteomes" id="UP000480854">
    <property type="component" value="Unassembled WGS sequence"/>
</dbReference>
<sequence>MTGTRTGRRGSTTVWADIDLHALGRNLERLRRGLPSGQAVFGVVKADAYGHGIGPVGRALQRFGIDGLVTADMGEGIALRRAGVTAPILVIDPPLPSQLRLPALHRLSATVTSVAEARALATAANRAGRTVGVHVRVDTGFGGFGAPGPGLTDVLAAVSTAPALRLEGLYTHLSGAYGPYEDGGLGELERFGETVGTARTAGLLPPLVHALSSPTLDRSALTGAARNIGCTAVRCGAALFGIRMAGGQGDAPAPFAPVMSVKARVSRVTALEPGDFADYAAASAAPRSTPVAVIPFGFSDGHHLHRLTGGVLLIRGRPAPILGRAFMSNLLADLTDIPGVQPGDEAVLIGRQGDHRITLEDVAARSGLRPSAVPLLGPRVARRYRSNTVEEDRRE</sequence>
<keyword evidence="5 7" id="KW-0663">Pyridoxal phosphate</keyword>
<dbReference type="GO" id="GO:0008784">
    <property type="term" value="F:alanine racemase activity"/>
    <property type="evidence" value="ECO:0007669"/>
    <property type="project" value="UniProtKB-EC"/>
</dbReference>
<dbReference type="NCBIfam" id="TIGR00492">
    <property type="entry name" value="alr"/>
    <property type="match status" value="1"/>
</dbReference>
<dbReference type="AlphaFoldDB" id="A0A9W7NIL3"/>
<evidence type="ECO:0000256" key="3">
    <source>
        <dbReference type="ARBA" id="ARBA00007880"/>
    </source>
</evidence>
<dbReference type="EC" id="5.1.1.1" evidence="4"/>
<keyword evidence="6 9" id="KW-0413">Isomerase</keyword>
<comment type="caution">
    <text evidence="9">The sequence shown here is derived from an EMBL/GenBank/DDBJ whole genome shotgun (WGS) entry which is preliminary data.</text>
</comment>
<evidence type="ECO:0000256" key="7">
    <source>
        <dbReference type="PIRSR" id="PIRSR600821-50"/>
    </source>
</evidence>
<dbReference type="RefSeq" id="WP_149469785.1">
    <property type="nucleotide sequence ID" value="NZ_QOKW01000011.1"/>
</dbReference>
<dbReference type="EMBL" id="QOKW01000011">
    <property type="protein sequence ID" value="KAA0679753.1"/>
    <property type="molecule type" value="Genomic_DNA"/>
</dbReference>
<dbReference type="OrthoDB" id="9813814at2"/>
<dbReference type="PANTHER" id="PTHR30511">
    <property type="entry name" value="ALANINE RACEMASE"/>
    <property type="match status" value="1"/>
</dbReference>
<dbReference type="PANTHER" id="PTHR30511:SF0">
    <property type="entry name" value="ALANINE RACEMASE, CATABOLIC-RELATED"/>
    <property type="match status" value="1"/>
</dbReference>
<gene>
    <name evidence="9" type="primary">alr</name>
    <name evidence="9" type="ORF">DS843_15375</name>
</gene>
<dbReference type="SUPFAM" id="SSF50621">
    <property type="entry name" value="Alanine racemase C-terminal domain-like"/>
    <property type="match status" value="1"/>
</dbReference>
<proteinExistence type="inferred from homology"/>
<dbReference type="Pfam" id="PF00842">
    <property type="entry name" value="Ala_racemase_C"/>
    <property type="match status" value="1"/>
</dbReference>
<name>A0A9W7NIL3_9PROT</name>
<evidence type="ECO:0000313" key="9">
    <source>
        <dbReference type="EMBL" id="KAA0679753.1"/>
    </source>
</evidence>
<organism evidence="9 10">
    <name type="scientific">Roseomonas genomospecies 6</name>
    <dbReference type="NCBI Taxonomy" id="214106"/>
    <lineage>
        <taxon>Bacteria</taxon>
        <taxon>Pseudomonadati</taxon>
        <taxon>Pseudomonadota</taxon>
        <taxon>Alphaproteobacteria</taxon>
        <taxon>Acetobacterales</taxon>
        <taxon>Roseomonadaceae</taxon>
        <taxon>Roseomonas</taxon>
    </lineage>
</organism>
<reference evidence="9 10" key="1">
    <citation type="submission" date="2018-07" db="EMBL/GenBank/DDBJ databases">
        <title>Genome sequence of Azospirillum sp. ATCC 49961.</title>
        <authorList>
            <person name="Sant'Anna F.H."/>
            <person name="Baldani J.I."/>
            <person name="Zilli J.E."/>
            <person name="Reis V.M."/>
            <person name="Hartmann A."/>
            <person name="Cruz L."/>
            <person name="de Souza E.M."/>
            <person name="de Oliveira Pedrosa F."/>
            <person name="Passaglia L.M.P."/>
        </authorList>
    </citation>
    <scope>NUCLEOTIDE SEQUENCE [LARGE SCALE GENOMIC DNA]</scope>
    <source>
        <strain evidence="9 10">ATCC 49961</strain>
    </source>
</reference>
<dbReference type="InterPro" id="IPR001608">
    <property type="entry name" value="Ala_racemase_N"/>
</dbReference>
<evidence type="ECO:0000256" key="6">
    <source>
        <dbReference type="ARBA" id="ARBA00023235"/>
    </source>
</evidence>
<comment type="catalytic activity">
    <reaction evidence="1">
        <text>L-alanine = D-alanine</text>
        <dbReference type="Rhea" id="RHEA:20249"/>
        <dbReference type="ChEBI" id="CHEBI:57416"/>
        <dbReference type="ChEBI" id="CHEBI:57972"/>
        <dbReference type="EC" id="5.1.1.1"/>
    </reaction>
</comment>
<comment type="similarity">
    <text evidence="3">Belongs to the alanine racemase family.</text>
</comment>
<comment type="cofactor">
    <cofactor evidence="2 7">
        <name>pyridoxal 5'-phosphate</name>
        <dbReference type="ChEBI" id="CHEBI:597326"/>
    </cofactor>
</comment>
<dbReference type="Gene3D" id="3.20.20.10">
    <property type="entry name" value="Alanine racemase"/>
    <property type="match status" value="1"/>
</dbReference>
<dbReference type="SUPFAM" id="SSF51419">
    <property type="entry name" value="PLP-binding barrel"/>
    <property type="match status" value="1"/>
</dbReference>
<evidence type="ECO:0000256" key="1">
    <source>
        <dbReference type="ARBA" id="ARBA00000316"/>
    </source>
</evidence>
<accession>A0A9W7NIL3</accession>
<dbReference type="SMART" id="SM01005">
    <property type="entry name" value="Ala_racemase_C"/>
    <property type="match status" value="1"/>
</dbReference>
<feature type="modified residue" description="N6-(pyridoxal phosphate)lysine" evidence="7">
    <location>
        <position position="45"/>
    </location>
</feature>
<dbReference type="CDD" id="cd00430">
    <property type="entry name" value="PLPDE_III_AR"/>
    <property type="match status" value="1"/>
</dbReference>
<evidence type="ECO:0000256" key="2">
    <source>
        <dbReference type="ARBA" id="ARBA00001933"/>
    </source>
</evidence>
<dbReference type="InterPro" id="IPR020622">
    <property type="entry name" value="Ala_racemase_pyridoxalP-BS"/>
</dbReference>
<dbReference type="PROSITE" id="PS00395">
    <property type="entry name" value="ALANINE_RACEMASE"/>
    <property type="match status" value="1"/>
</dbReference>
<evidence type="ECO:0000256" key="5">
    <source>
        <dbReference type="ARBA" id="ARBA00022898"/>
    </source>
</evidence>
<dbReference type="GO" id="GO:0005829">
    <property type="term" value="C:cytosol"/>
    <property type="evidence" value="ECO:0007669"/>
    <property type="project" value="TreeGrafter"/>
</dbReference>
<keyword evidence="10" id="KW-1185">Reference proteome</keyword>
<dbReference type="GO" id="GO:0030170">
    <property type="term" value="F:pyridoxal phosphate binding"/>
    <property type="evidence" value="ECO:0007669"/>
    <property type="project" value="TreeGrafter"/>
</dbReference>
<evidence type="ECO:0000313" key="10">
    <source>
        <dbReference type="Proteomes" id="UP000480854"/>
    </source>
</evidence>
<feature type="domain" description="Alanine racemase C-terminal" evidence="8">
    <location>
        <begin position="258"/>
        <end position="385"/>
    </location>
</feature>
<dbReference type="PRINTS" id="PR00992">
    <property type="entry name" value="ALARACEMASE"/>
</dbReference>
<dbReference type="InterPro" id="IPR000821">
    <property type="entry name" value="Ala_racemase"/>
</dbReference>
<evidence type="ECO:0000259" key="8">
    <source>
        <dbReference type="SMART" id="SM01005"/>
    </source>
</evidence>